<evidence type="ECO:0000313" key="6">
    <source>
        <dbReference type="Proteomes" id="UP000284205"/>
    </source>
</evidence>
<name>A0A412FEK4_9BACE</name>
<gene>
    <name evidence="5" type="ORF">DWY26_20300</name>
</gene>
<dbReference type="InterPro" id="IPR041492">
    <property type="entry name" value="HAD_2"/>
</dbReference>
<comment type="caution">
    <text evidence="5">The sequence shown here is derived from an EMBL/GenBank/DDBJ whole genome shotgun (WGS) entry which is preliminary data.</text>
</comment>
<proteinExistence type="inferred from homology"/>
<dbReference type="GO" id="GO:0008967">
    <property type="term" value="F:phosphoglycolate phosphatase activity"/>
    <property type="evidence" value="ECO:0007669"/>
    <property type="project" value="UniProtKB-EC"/>
</dbReference>
<dbReference type="PANTHER" id="PTHR43434:SF1">
    <property type="entry name" value="PHOSPHOGLYCOLATE PHOSPHATASE"/>
    <property type="match status" value="1"/>
</dbReference>
<comment type="similarity">
    <text evidence="3">Belongs to the HAD-like hydrolase superfamily. CbbY/CbbZ/Gph/YieH family.</text>
</comment>
<dbReference type="NCBIfam" id="TIGR01509">
    <property type="entry name" value="HAD-SF-IA-v3"/>
    <property type="match status" value="1"/>
</dbReference>
<dbReference type="GO" id="GO:0006281">
    <property type="term" value="P:DNA repair"/>
    <property type="evidence" value="ECO:0007669"/>
    <property type="project" value="TreeGrafter"/>
</dbReference>
<dbReference type="EMBL" id="QRUO01000028">
    <property type="protein sequence ID" value="RGR66567.1"/>
    <property type="molecule type" value="Genomic_DNA"/>
</dbReference>
<protein>
    <recommendedName>
        <fullName evidence="4">phosphoglycolate phosphatase</fullName>
        <ecNumber evidence="4">3.1.3.18</ecNumber>
    </recommendedName>
</protein>
<dbReference type="Proteomes" id="UP000284205">
    <property type="component" value="Unassembled WGS sequence"/>
</dbReference>
<sequence length="192" mass="21668">MLGTEIELLISDFDGTLVDTFSANYMAYQKAFAEQGLCLSESQYRACFGLRFDEFMREVSVVDMKISSRIQELKSMYYPSFFNYLNVNKTLLYFIEMFHLAGGKTAIASTAHKKNLINVLAHIGVLDTFDYVLGGEDVGKGKPSPEIYQNVLKHFECHPSQAIVFEDSEVGVKAAIDAGINYIFIKKEFYGD</sequence>
<dbReference type="InterPro" id="IPR023214">
    <property type="entry name" value="HAD_sf"/>
</dbReference>
<dbReference type="InterPro" id="IPR023198">
    <property type="entry name" value="PGP-like_dom2"/>
</dbReference>
<dbReference type="Gene3D" id="3.40.50.1000">
    <property type="entry name" value="HAD superfamily/HAD-like"/>
    <property type="match status" value="1"/>
</dbReference>
<comment type="catalytic activity">
    <reaction evidence="1">
        <text>2-phosphoglycolate + H2O = glycolate + phosphate</text>
        <dbReference type="Rhea" id="RHEA:14369"/>
        <dbReference type="ChEBI" id="CHEBI:15377"/>
        <dbReference type="ChEBI" id="CHEBI:29805"/>
        <dbReference type="ChEBI" id="CHEBI:43474"/>
        <dbReference type="ChEBI" id="CHEBI:58033"/>
        <dbReference type="EC" id="3.1.3.18"/>
    </reaction>
</comment>
<dbReference type="Gene3D" id="1.10.150.240">
    <property type="entry name" value="Putative phosphatase, domain 2"/>
    <property type="match status" value="1"/>
</dbReference>
<comment type="pathway">
    <text evidence="2">Organic acid metabolism; glycolate biosynthesis; glycolate from 2-phosphoglycolate: step 1/1.</text>
</comment>
<organism evidence="5 6">
    <name type="scientific">Bacteroides caccae</name>
    <dbReference type="NCBI Taxonomy" id="47678"/>
    <lineage>
        <taxon>Bacteria</taxon>
        <taxon>Pseudomonadati</taxon>
        <taxon>Bacteroidota</taxon>
        <taxon>Bacteroidia</taxon>
        <taxon>Bacteroidales</taxon>
        <taxon>Bacteroidaceae</taxon>
        <taxon>Bacteroides</taxon>
    </lineage>
</organism>
<reference evidence="5 6" key="1">
    <citation type="submission" date="2018-08" db="EMBL/GenBank/DDBJ databases">
        <title>A genome reference for cultivated species of the human gut microbiota.</title>
        <authorList>
            <person name="Zou Y."/>
            <person name="Xue W."/>
            <person name="Luo G."/>
        </authorList>
    </citation>
    <scope>NUCLEOTIDE SEQUENCE [LARGE SCALE GENOMIC DNA]</scope>
    <source>
        <strain evidence="5 6">AF24-29LB</strain>
    </source>
</reference>
<dbReference type="SFLD" id="SFLDG01129">
    <property type="entry name" value="C1.5:_HAD__Beta-PGM__Phosphata"/>
    <property type="match status" value="1"/>
</dbReference>
<dbReference type="SUPFAM" id="SSF56784">
    <property type="entry name" value="HAD-like"/>
    <property type="match status" value="1"/>
</dbReference>
<dbReference type="InterPro" id="IPR006439">
    <property type="entry name" value="HAD-SF_hydro_IA"/>
</dbReference>
<dbReference type="RefSeq" id="WP_122119005.1">
    <property type="nucleotide sequence ID" value="NZ_JAQCWB010000031.1"/>
</dbReference>
<accession>A0A412FEK4</accession>
<dbReference type="InterPro" id="IPR050155">
    <property type="entry name" value="HAD-like_hydrolase_sf"/>
</dbReference>
<dbReference type="InterPro" id="IPR036412">
    <property type="entry name" value="HAD-like_sf"/>
</dbReference>
<evidence type="ECO:0000256" key="3">
    <source>
        <dbReference type="ARBA" id="ARBA00006171"/>
    </source>
</evidence>
<evidence type="ECO:0000313" key="5">
    <source>
        <dbReference type="EMBL" id="RGR66567.1"/>
    </source>
</evidence>
<dbReference type="AlphaFoldDB" id="A0A412FEK4"/>
<evidence type="ECO:0000256" key="2">
    <source>
        <dbReference type="ARBA" id="ARBA00004818"/>
    </source>
</evidence>
<dbReference type="PRINTS" id="PR00413">
    <property type="entry name" value="HADHALOGNASE"/>
</dbReference>
<dbReference type="PANTHER" id="PTHR43434">
    <property type="entry name" value="PHOSPHOGLYCOLATE PHOSPHATASE"/>
    <property type="match status" value="1"/>
</dbReference>
<evidence type="ECO:0000256" key="1">
    <source>
        <dbReference type="ARBA" id="ARBA00000830"/>
    </source>
</evidence>
<dbReference type="Pfam" id="PF13419">
    <property type="entry name" value="HAD_2"/>
    <property type="match status" value="1"/>
</dbReference>
<evidence type="ECO:0000256" key="4">
    <source>
        <dbReference type="ARBA" id="ARBA00013078"/>
    </source>
</evidence>
<keyword evidence="5" id="KW-0378">Hydrolase</keyword>
<dbReference type="EC" id="3.1.3.18" evidence="4"/>
<dbReference type="SFLD" id="SFLDS00003">
    <property type="entry name" value="Haloacid_Dehalogenase"/>
    <property type="match status" value="1"/>
</dbReference>